<keyword evidence="4" id="KW-0249">Electron transport</keyword>
<sequence length="64" mass="6659">MRIAVDNSLCEAHGQCGVVDYDLFPLDDDGFSAVGPSREVPAGEEATAELGVASCPARALRVLP</sequence>
<dbReference type="PANTHER" id="PTHR36923">
    <property type="entry name" value="FERREDOXIN"/>
    <property type="match status" value="1"/>
</dbReference>
<evidence type="ECO:0000256" key="7">
    <source>
        <dbReference type="ARBA" id="ARBA00023291"/>
    </source>
</evidence>
<comment type="cofactor">
    <cofactor evidence="1">
        <name>[3Fe-4S] cluster</name>
        <dbReference type="ChEBI" id="CHEBI:21137"/>
    </cofactor>
</comment>
<dbReference type="PANTHER" id="PTHR36923:SF3">
    <property type="entry name" value="FERREDOXIN"/>
    <property type="match status" value="1"/>
</dbReference>
<keyword evidence="7" id="KW-0003">3Fe-4S</keyword>
<evidence type="ECO:0000256" key="4">
    <source>
        <dbReference type="ARBA" id="ARBA00022982"/>
    </source>
</evidence>
<keyword evidence="2" id="KW-0813">Transport</keyword>
<proteinExistence type="predicted"/>
<gene>
    <name evidence="8" type="ORF">PSU4_16010</name>
</gene>
<dbReference type="SUPFAM" id="SSF54862">
    <property type="entry name" value="4Fe-4S ferredoxins"/>
    <property type="match status" value="1"/>
</dbReference>
<evidence type="ECO:0000313" key="9">
    <source>
        <dbReference type="Proteomes" id="UP000321685"/>
    </source>
</evidence>
<keyword evidence="3" id="KW-0479">Metal-binding</keyword>
<evidence type="ECO:0000313" key="8">
    <source>
        <dbReference type="EMBL" id="GEL22647.1"/>
    </source>
</evidence>
<keyword evidence="6" id="KW-0411">Iron-sulfur</keyword>
<dbReference type="RefSeq" id="WP_147104309.1">
    <property type="nucleotide sequence ID" value="NZ_BJVJ01000011.1"/>
</dbReference>
<evidence type="ECO:0000256" key="1">
    <source>
        <dbReference type="ARBA" id="ARBA00001927"/>
    </source>
</evidence>
<name>A0A511DDP1_9PSEU</name>
<comment type="caution">
    <text evidence="8">The sequence shown here is derived from an EMBL/GenBank/DDBJ whole genome shotgun (WGS) entry which is preliminary data.</text>
</comment>
<reference evidence="8 9" key="1">
    <citation type="submission" date="2019-07" db="EMBL/GenBank/DDBJ databases">
        <title>Whole genome shotgun sequence of Pseudonocardia sulfidoxydans NBRC 16205.</title>
        <authorList>
            <person name="Hosoyama A."/>
            <person name="Uohara A."/>
            <person name="Ohji S."/>
            <person name="Ichikawa N."/>
        </authorList>
    </citation>
    <scope>NUCLEOTIDE SEQUENCE [LARGE SCALE GENOMIC DNA]</scope>
    <source>
        <strain evidence="8 9">NBRC 16205</strain>
    </source>
</reference>
<dbReference type="AlphaFoldDB" id="A0A511DDP1"/>
<keyword evidence="9" id="KW-1185">Reference proteome</keyword>
<dbReference type="OrthoDB" id="3215002at2"/>
<accession>A0A511DDP1</accession>
<evidence type="ECO:0000256" key="6">
    <source>
        <dbReference type="ARBA" id="ARBA00023014"/>
    </source>
</evidence>
<evidence type="ECO:0000256" key="3">
    <source>
        <dbReference type="ARBA" id="ARBA00022723"/>
    </source>
</evidence>
<dbReference type="EMBL" id="BJVJ01000011">
    <property type="protein sequence ID" value="GEL22647.1"/>
    <property type="molecule type" value="Genomic_DNA"/>
</dbReference>
<organism evidence="8 9">
    <name type="scientific">Pseudonocardia sulfidoxydans NBRC 16205</name>
    <dbReference type="NCBI Taxonomy" id="1223511"/>
    <lineage>
        <taxon>Bacteria</taxon>
        <taxon>Bacillati</taxon>
        <taxon>Actinomycetota</taxon>
        <taxon>Actinomycetes</taxon>
        <taxon>Pseudonocardiales</taxon>
        <taxon>Pseudonocardiaceae</taxon>
        <taxon>Pseudonocardia</taxon>
    </lineage>
</organism>
<dbReference type="GO" id="GO:0051538">
    <property type="term" value="F:3 iron, 4 sulfur cluster binding"/>
    <property type="evidence" value="ECO:0007669"/>
    <property type="project" value="UniProtKB-KW"/>
</dbReference>
<dbReference type="GO" id="GO:0046872">
    <property type="term" value="F:metal ion binding"/>
    <property type="evidence" value="ECO:0007669"/>
    <property type="project" value="UniProtKB-KW"/>
</dbReference>
<evidence type="ECO:0000256" key="2">
    <source>
        <dbReference type="ARBA" id="ARBA00022448"/>
    </source>
</evidence>
<keyword evidence="5" id="KW-0408">Iron</keyword>
<dbReference type="Pfam" id="PF13459">
    <property type="entry name" value="Fer4_15"/>
    <property type="match status" value="1"/>
</dbReference>
<evidence type="ECO:0000256" key="5">
    <source>
        <dbReference type="ARBA" id="ARBA00023004"/>
    </source>
</evidence>
<dbReference type="Proteomes" id="UP000321685">
    <property type="component" value="Unassembled WGS sequence"/>
</dbReference>
<dbReference type="Gene3D" id="3.30.70.20">
    <property type="match status" value="1"/>
</dbReference>
<protein>
    <recommendedName>
        <fullName evidence="10">Ferredoxin</fullName>
    </recommendedName>
</protein>
<dbReference type="InterPro" id="IPR051269">
    <property type="entry name" value="Fe-S_cluster_ET"/>
</dbReference>
<evidence type="ECO:0008006" key="10">
    <source>
        <dbReference type="Google" id="ProtNLM"/>
    </source>
</evidence>